<dbReference type="GO" id="GO:0016281">
    <property type="term" value="C:eukaryotic translation initiation factor 4F complex"/>
    <property type="evidence" value="ECO:0007669"/>
    <property type="project" value="TreeGrafter"/>
</dbReference>
<feature type="region of interest" description="Disordered" evidence="4">
    <location>
        <begin position="353"/>
        <end position="399"/>
    </location>
</feature>
<accession>A0A1B6KAI0</accession>
<sequence>MKYLNPGYAETPLSICETKKVSSVCRVVRDTQDTTDGPRGPGGASRVSGGRDDSRSLQSIKRRWVAPSTVRRDAQTPETRHDQVFRKVRGILNKLTPDKFQKLSDDLLQTELNSSVILKGVIFLIFEKALDEPKYSSMYAQLCKRLTEEAPNFDPPSSPCTFRVLLLNKCKTEFENRSHASEAYPDDAILSPEDEERKQNAKRKMLGNIKFIGELGKLEILAEGILHRCIQQLLGTTHRNKPMAEDLECLCQIMRTCGRNLDTDIGAKLMEQYFKRMEKLAKNNELPSRIRFMLQDVIELRRDKWVPRKATNTEGPMPINQLCEEENGRSNMFGGDRRQNFNQELFRRPLKTRSGFDDVLGGPLTPLHPTGPLHPHDKFNSYNGYQSGYRQNSRQNHHQQQFYPQNRYNNQHNNNNNTNNNSGAKELAPRFKKMMSHQPAATNLDEISLRPPSNSMVFKQLNAKPQISMPPVNNHLPTPHPVKENVVVIKPAPVDKNKNNKKEKGPSKEEVLKKVMALGEETLKERSVAGGVSAWREHRVPERLVSEALVALLSSTLDKTEADRELALTLVATLRKEGLATTAQILDCLRNLVNSMAEREATVPKIHSHVAGIAAHSVTQALVTLDEVAELTEGGSHYPLFMLTLQNLHRTLGKQELTILFNKSKVNLLQTLP</sequence>
<feature type="compositionally biased region" description="Low complexity" evidence="4">
    <location>
        <begin position="360"/>
        <end position="373"/>
    </location>
</feature>
<dbReference type="Pfam" id="PF02854">
    <property type="entry name" value="MIF4G"/>
    <property type="match status" value="1"/>
</dbReference>
<organism evidence="6">
    <name type="scientific">Graphocephala atropunctata</name>
    <dbReference type="NCBI Taxonomy" id="36148"/>
    <lineage>
        <taxon>Eukaryota</taxon>
        <taxon>Metazoa</taxon>
        <taxon>Ecdysozoa</taxon>
        <taxon>Arthropoda</taxon>
        <taxon>Hexapoda</taxon>
        <taxon>Insecta</taxon>
        <taxon>Pterygota</taxon>
        <taxon>Neoptera</taxon>
        <taxon>Paraneoptera</taxon>
        <taxon>Hemiptera</taxon>
        <taxon>Auchenorrhyncha</taxon>
        <taxon>Membracoidea</taxon>
        <taxon>Cicadellidae</taxon>
        <taxon>Cicadellinae</taxon>
        <taxon>Cicadellini</taxon>
        <taxon>Graphocephala</taxon>
    </lineage>
</organism>
<dbReference type="PANTHER" id="PTHR23253:SF9">
    <property type="entry name" value="EUKARYOTIC TRANSLATION INITIATION FACTOR 4 GAMMA 2"/>
    <property type="match status" value="1"/>
</dbReference>
<dbReference type="FunFam" id="1.25.40.180:FF:000061">
    <property type="entry name" value="Eukaryotic translation initiation factor 4 gamma 2"/>
    <property type="match status" value="1"/>
</dbReference>
<comment type="similarity">
    <text evidence="1">Belongs to the eukaryotic initiation factor 4G family.</text>
</comment>
<dbReference type="PROSITE" id="PS51366">
    <property type="entry name" value="MI"/>
    <property type="match status" value="1"/>
</dbReference>
<dbReference type="AlphaFoldDB" id="A0A1B6KAI0"/>
<gene>
    <name evidence="6" type="ORF">g.23778</name>
</gene>
<keyword evidence="2" id="KW-0396">Initiation factor</keyword>
<dbReference type="GO" id="GO:0003743">
    <property type="term" value="F:translation initiation factor activity"/>
    <property type="evidence" value="ECO:0007669"/>
    <property type="project" value="UniProtKB-KW"/>
</dbReference>
<reference evidence="6" key="1">
    <citation type="submission" date="2015-11" db="EMBL/GenBank/DDBJ databases">
        <title>De novo transcriptome assembly of four potential Pierce s Disease insect vectors from Arizona vineyards.</title>
        <authorList>
            <person name="Tassone E.E."/>
        </authorList>
    </citation>
    <scope>NUCLEOTIDE SEQUENCE</scope>
</reference>
<evidence type="ECO:0000256" key="1">
    <source>
        <dbReference type="ARBA" id="ARBA00005775"/>
    </source>
</evidence>
<dbReference type="InterPro" id="IPR016024">
    <property type="entry name" value="ARM-type_fold"/>
</dbReference>
<feature type="non-terminal residue" evidence="6">
    <location>
        <position position="673"/>
    </location>
</feature>
<evidence type="ECO:0000256" key="4">
    <source>
        <dbReference type="SAM" id="MobiDB-lite"/>
    </source>
</evidence>
<feature type="compositionally biased region" description="Low complexity" evidence="4">
    <location>
        <begin position="390"/>
        <end position="399"/>
    </location>
</feature>
<dbReference type="EMBL" id="GEBQ01031552">
    <property type="protein sequence ID" value="JAT08425.1"/>
    <property type="molecule type" value="Transcribed_RNA"/>
</dbReference>
<evidence type="ECO:0000256" key="3">
    <source>
        <dbReference type="ARBA" id="ARBA00022917"/>
    </source>
</evidence>
<dbReference type="Gene3D" id="1.25.40.180">
    <property type="match status" value="2"/>
</dbReference>
<name>A0A1B6KAI0_9HEMI</name>
<protein>
    <recommendedName>
        <fullName evidence="5">MI domain-containing protein</fullName>
    </recommendedName>
</protein>
<evidence type="ECO:0000256" key="2">
    <source>
        <dbReference type="ARBA" id="ARBA00022540"/>
    </source>
</evidence>
<evidence type="ECO:0000259" key="5">
    <source>
        <dbReference type="PROSITE" id="PS51366"/>
    </source>
</evidence>
<feature type="compositionally biased region" description="Polar residues" evidence="4">
    <location>
        <begin position="380"/>
        <end position="389"/>
    </location>
</feature>
<feature type="region of interest" description="Disordered" evidence="4">
    <location>
        <begin position="29"/>
        <end position="58"/>
    </location>
</feature>
<dbReference type="GO" id="GO:0003729">
    <property type="term" value="F:mRNA binding"/>
    <property type="evidence" value="ECO:0007669"/>
    <property type="project" value="TreeGrafter"/>
</dbReference>
<dbReference type="InterPro" id="IPR003891">
    <property type="entry name" value="Initiation_fac_eIF4g_MI"/>
</dbReference>
<dbReference type="InterPro" id="IPR003890">
    <property type="entry name" value="MIF4G-like_typ-3"/>
</dbReference>
<keyword evidence="3" id="KW-0648">Protein biosynthesis</keyword>
<proteinExistence type="inferred from homology"/>
<dbReference type="PANTHER" id="PTHR23253">
    <property type="entry name" value="EUKARYOTIC TRANSLATION INITIATION FACTOR 4 GAMMA"/>
    <property type="match status" value="1"/>
</dbReference>
<evidence type="ECO:0000313" key="6">
    <source>
        <dbReference type="EMBL" id="JAT08425.1"/>
    </source>
</evidence>
<dbReference type="SMART" id="SM00543">
    <property type="entry name" value="MIF4G"/>
    <property type="match status" value="1"/>
</dbReference>
<feature type="domain" description="MI" evidence="5">
    <location>
        <begin position="510"/>
        <end position="633"/>
    </location>
</feature>
<dbReference type="SUPFAM" id="SSF48371">
    <property type="entry name" value="ARM repeat"/>
    <property type="match status" value="2"/>
</dbReference>